<accession>A0ABV1N2J7</accession>
<keyword evidence="3" id="KW-1185">Reference proteome</keyword>
<reference evidence="2 3" key="1">
    <citation type="submission" date="2024-05" db="EMBL/GenBank/DDBJ databases">
        <title>Halomonas sp. CS7 16S ribosomal RNA gene Genome sequencing and assembly.</title>
        <authorList>
            <person name="Yook S."/>
        </authorList>
    </citation>
    <scope>NUCLEOTIDE SEQUENCE [LARGE SCALE GENOMIC DNA]</scope>
    <source>
        <strain evidence="2 3">CS7</strain>
    </source>
</reference>
<evidence type="ECO:0000256" key="1">
    <source>
        <dbReference type="SAM" id="MobiDB-lite"/>
    </source>
</evidence>
<dbReference type="EMBL" id="JBEGCI010000003">
    <property type="protein sequence ID" value="MEQ6887933.1"/>
    <property type="molecule type" value="Genomic_DNA"/>
</dbReference>
<dbReference type="Proteomes" id="UP001472978">
    <property type="component" value="Unassembled WGS sequence"/>
</dbReference>
<name>A0ABV1N2J7_9GAMM</name>
<feature type="region of interest" description="Disordered" evidence="1">
    <location>
        <begin position="43"/>
        <end position="66"/>
    </location>
</feature>
<comment type="caution">
    <text evidence="2">The sequence shown here is derived from an EMBL/GenBank/DDBJ whole genome shotgun (WGS) entry which is preliminary data.</text>
</comment>
<dbReference type="RefSeq" id="WP_349757481.1">
    <property type="nucleotide sequence ID" value="NZ_JBEGCI010000003.1"/>
</dbReference>
<evidence type="ECO:0000313" key="2">
    <source>
        <dbReference type="EMBL" id="MEQ6887933.1"/>
    </source>
</evidence>
<sequence>MTHRTATPQTPAAAAVTRRHTLAALLAEEDIVRPELRNDAILEAQRGARSLSGARPQSPRGRQDPR</sequence>
<protein>
    <submittedName>
        <fullName evidence="2">Uncharacterized protein</fullName>
    </submittedName>
</protein>
<organism evidence="2 3">
    <name type="scientific">Halomonas pelophila</name>
    <dbReference type="NCBI Taxonomy" id="3151122"/>
    <lineage>
        <taxon>Bacteria</taxon>
        <taxon>Pseudomonadati</taxon>
        <taxon>Pseudomonadota</taxon>
        <taxon>Gammaproteobacteria</taxon>
        <taxon>Oceanospirillales</taxon>
        <taxon>Halomonadaceae</taxon>
        <taxon>Halomonas</taxon>
    </lineage>
</organism>
<evidence type="ECO:0000313" key="3">
    <source>
        <dbReference type="Proteomes" id="UP001472978"/>
    </source>
</evidence>
<gene>
    <name evidence="2" type="ORF">ABE957_04495</name>
</gene>
<proteinExistence type="predicted"/>